<dbReference type="PRINTS" id="PR00747">
    <property type="entry name" value="GLYHDRLASE47"/>
</dbReference>
<evidence type="ECO:0000256" key="4">
    <source>
        <dbReference type="ARBA" id="ARBA00023180"/>
    </source>
</evidence>
<gene>
    <name evidence="5" type="ORF">OHU69_43610</name>
</gene>
<evidence type="ECO:0000313" key="5">
    <source>
        <dbReference type="EMBL" id="WTS17332.1"/>
    </source>
</evidence>
<dbReference type="Gene3D" id="1.50.10.10">
    <property type="match status" value="1"/>
</dbReference>
<dbReference type="InterPro" id="IPR036026">
    <property type="entry name" value="Seven-hairpin_glycosidases"/>
</dbReference>
<dbReference type="InterPro" id="IPR006311">
    <property type="entry name" value="TAT_signal"/>
</dbReference>
<dbReference type="InterPro" id="IPR044674">
    <property type="entry name" value="EDEM1/2/3"/>
</dbReference>
<dbReference type="SUPFAM" id="SSF48225">
    <property type="entry name" value="Seven-hairpin glycosidases"/>
    <property type="match status" value="1"/>
</dbReference>
<name>A0AAU1UJN9_9ACTN</name>
<dbReference type="EMBL" id="CP108195">
    <property type="protein sequence ID" value="WTS17332.1"/>
    <property type="molecule type" value="Genomic_DNA"/>
</dbReference>
<dbReference type="InterPro" id="IPR001382">
    <property type="entry name" value="Glyco_hydro_47"/>
</dbReference>
<dbReference type="InterPro" id="IPR012341">
    <property type="entry name" value="6hp_glycosidase-like_sf"/>
</dbReference>
<dbReference type="GO" id="GO:1904380">
    <property type="term" value="P:endoplasmic reticulum mannose trimming"/>
    <property type="evidence" value="ECO:0007669"/>
    <property type="project" value="InterPro"/>
</dbReference>
<dbReference type="GO" id="GO:0005975">
    <property type="term" value="P:carbohydrate metabolic process"/>
    <property type="evidence" value="ECO:0007669"/>
    <property type="project" value="InterPro"/>
</dbReference>
<comment type="similarity">
    <text evidence="2">Belongs to the glycosyl hydrolase 47 family.</text>
</comment>
<organism evidence="5">
    <name type="scientific">Streptomyces sp. NBC_00119</name>
    <dbReference type="NCBI Taxonomy" id="2975659"/>
    <lineage>
        <taxon>Bacteria</taxon>
        <taxon>Bacillati</taxon>
        <taxon>Actinomycetota</taxon>
        <taxon>Actinomycetes</taxon>
        <taxon>Kitasatosporales</taxon>
        <taxon>Streptomycetaceae</taxon>
        <taxon>Streptomyces</taxon>
    </lineage>
</organism>
<keyword evidence="4" id="KW-0325">Glycoprotein</keyword>
<evidence type="ECO:0000256" key="1">
    <source>
        <dbReference type="ARBA" id="ARBA00004240"/>
    </source>
</evidence>
<protein>
    <submittedName>
        <fullName evidence="5">Glycoside hydrolase family 47 protein</fullName>
    </submittedName>
</protein>
<evidence type="ECO:0000256" key="3">
    <source>
        <dbReference type="ARBA" id="ARBA00022824"/>
    </source>
</evidence>
<evidence type="ECO:0000256" key="2">
    <source>
        <dbReference type="ARBA" id="ARBA00007658"/>
    </source>
</evidence>
<reference evidence="5" key="1">
    <citation type="submission" date="2022-10" db="EMBL/GenBank/DDBJ databases">
        <title>The complete genomes of actinobacterial strains from the NBC collection.</title>
        <authorList>
            <person name="Joergensen T.S."/>
            <person name="Alvarez Arevalo M."/>
            <person name="Sterndorff E.B."/>
            <person name="Faurdal D."/>
            <person name="Vuksanovic O."/>
            <person name="Mourched A.-S."/>
            <person name="Charusanti P."/>
            <person name="Shaw S."/>
            <person name="Blin K."/>
            <person name="Weber T."/>
        </authorList>
    </citation>
    <scope>NUCLEOTIDE SEQUENCE</scope>
    <source>
        <strain evidence="5">NBC_00119</strain>
    </source>
</reference>
<dbReference type="Pfam" id="PF01532">
    <property type="entry name" value="Glyco_hydro_47"/>
    <property type="match status" value="1"/>
</dbReference>
<dbReference type="GO" id="GO:0005509">
    <property type="term" value="F:calcium ion binding"/>
    <property type="evidence" value="ECO:0007669"/>
    <property type="project" value="InterPro"/>
</dbReference>
<dbReference type="PANTHER" id="PTHR45679:SF5">
    <property type="entry name" value="ER DEGRADATION-ENHANCING ALPHA-MANNOSIDASE-LIKE PROTEIN 1"/>
    <property type="match status" value="1"/>
</dbReference>
<dbReference type="PANTHER" id="PTHR45679">
    <property type="entry name" value="ER DEGRADATION-ENHANCING ALPHA-MANNOSIDASE-LIKE PROTEIN 2"/>
    <property type="match status" value="1"/>
</dbReference>
<dbReference type="AlphaFoldDB" id="A0AAU1UJN9"/>
<comment type="subcellular location">
    <subcellularLocation>
        <location evidence="1">Endoplasmic reticulum</location>
    </subcellularLocation>
</comment>
<accession>A0AAU1UJN9</accession>
<proteinExistence type="inferred from homology"/>
<sequence>MTSTFPSPSPSSPDRRSLSRRGILRGSALLGATAAASGLLGSPLAWAATRPSASPGGRHLPPADRAKAAQVRAEFLHGWNGYKKAAWGHDEVKPVSGTSSEFFVPGRPVALSVIEALDTLYVMELDDELKLSCDYLEKHLDLDIDGDFHVFEAIIRVVGGLLSGYLVTRRPKLLELTREAADRLLPAFTKSPTGIPYTQVNMRTGAVSGNTPPLAEVGTNILEFGVLSQLTGDQKYYRAAKKAYRETMRRISPLGLLGTSLNVETGKWADGTDTAPNPPVDSFYEYLWGGWELFGDRDLLNWYRETTRAILRRQSVTVDGHLWFRQVDMNTGKTTGTRASELASFYGGLLAMGGDQPQGEAYYRSWSAVMQRYPVLPEEIDYTDFSATQKGNQLRPEYVNSAFNLFQLNGRQEWRDTAWTYFQGMKNLRVDGGYTIASDVTVSPMALGDLTPAYWFAENMKYLYLIFAAAPRYDYRTGYLSTEGKLLRGVR</sequence>
<keyword evidence="5" id="KW-0378">Hydrolase</keyword>
<keyword evidence="3" id="KW-0256">Endoplasmic reticulum</keyword>
<dbReference type="GO" id="GO:0004571">
    <property type="term" value="F:mannosyl-oligosaccharide 1,2-alpha-mannosidase activity"/>
    <property type="evidence" value="ECO:0007669"/>
    <property type="project" value="InterPro"/>
</dbReference>
<dbReference type="PROSITE" id="PS51318">
    <property type="entry name" value="TAT"/>
    <property type="match status" value="1"/>
</dbReference>
<dbReference type="GO" id="GO:0016020">
    <property type="term" value="C:membrane"/>
    <property type="evidence" value="ECO:0007669"/>
    <property type="project" value="InterPro"/>
</dbReference>